<feature type="binding site" evidence="5">
    <location>
        <position position="92"/>
    </location>
    <ligand>
        <name>Zn(2+)</name>
        <dbReference type="ChEBI" id="CHEBI:29105"/>
    </ligand>
</feature>
<accession>A0A2S8F1M7</accession>
<organism evidence="6 7">
    <name type="scientific">Blastopirellula marina</name>
    <dbReference type="NCBI Taxonomy" id="124"/>
    <lineage>
        <taxon>Bacteria</taxon>
        <taxon>Pseudomonadati</taxon>
        <taxon>Planctomycetota</taxon>
        <taxon>Planctomycetia</taxon>
        <taxon>Pirellulales</taxon>
        <taxon>Pirellulaceae</taxon>
        <taxon>Blastopirellula</taxon>
    </lineage>
</organism>
<comment type="caution">
    <text evidence="6">The sequence shown here is derived from an EMBL/GenBank/DDBJ whole genome shotgun (WGS) entry which is preliminary data.</text>
</comment>
<dbReference type="HAMAP" id="MF_00213">
    <property type="entry name" value="HypA_HybF"/>
    <property type="match status" value="1"/>
</dbReference>
<dbReference type="OrthoDB" id="288014at2"/>
<evidence type="ECO:0000313" key="7">
    <source>
        <dbReference type="Proteomes" id="UP000240009"/>
    </source>
</evidence>
<dbReference type="Proteomes" id="UP000240009">
    <property type="component" value="Unassembled WGS sequence"/>
</dbReference>
<dbReference type="RefSeq" id="WP_105358597.1">
    <property type="nucleotide sequence ID" value="NZ_PUIA01000074.1"/>
</dbReference>
<dbReference type="GO" id="GO:0016151">
    <property type="term" value="F:nickel cation binding"/>
    <property type="evidence" value="ECO:0007669"/>
    <property type="project" value="UniProtKB-UniRule"/>
</dbReference>
<dbReference type="GO" id="GO:0008270">
    <property type="term" value="F:zinc ion binding"/>
    <property type="evidence" value="ECO:0007669"/>
    <property type="project" value="UniProtKB-UniRule"/>
</dbReference>
<protein>
    <recommendedName>
        <fullName evidence="5">Hydrogenase maturation factor HypA</fullName>
    </recommendedName>
</protein>
<dbReference type="Pfam" id="PF01155">
    <property type="entry name" value="HypA"/>
    <property type="match status" value="1"/>
</dbReference>
<keyword evidence="4 5" id="KW-0862">Zinc</keyword>
<proteinExistence type="inferred from homology"/>
<evidence type="ECO:0000256" key="1">
    <source>
        <dbReference type="ARBA" id="ARBA00010748"/>
    </source>
</evidence>
<dbReference type="EMBL" id="PUIA01000074">
    <property type="protein sequence ID" value="PQO25824.1"/>
    <property type="molecule type" value="Genomic_DNA"/>
</dbReference>
<keyword evidence="2 5" id="KW-0533">Nickel</keyword>
<feature type="binding site" evidence="5">
    <location>
        <position position="89"/>
    </location>
    <ligand>
        <name>Zn(2+)</name>
        <dbReference type="ChEBI" id="CHEBI:29105"/>
    </ligand>
</feature>
<dbReference type="AlphaFoldDB" id="A0A2S8F1M7"/>
<name>A0A2S8F1M7_9BACT</name>
<sequence length="122" mass="13336">MHERSLAQALLNQIAEIANAHPASKVVVIRISIGLFSGVEPELFRMALETMVPDSPYHDAKIEMGVVEIEAHCPQCDHRFPVKAFSFTCPRCGGQDTSVVQGEDLVLESLVLEEEASCPTTT</sequence>
<dbReference type="InterPro" id="IPR000688">
    <property type="entry name" value="HypA/HybF"/>
</dbReference>
<comment type="similarity">
    <text evidence="1 5">Belongs to the HypA/HybF family.</text>
</comment>
<feature type="binding site" evidence="5">
    <location>
        <position position="2"/>
    </location>
    <ligand>
        <name>Ni(2+)</name>
        <dbReference type="ChEBI" id="CHEBI:49786"/>
    </ligand>
</feature>
<dbReference type="PROSITE" id="PS01249">
    <property type="entry name" value="HYPA"/>
    <property type="match status" value="1"/>
</dbReference>
<dbReference type="PANTHER" id="PTHR34535">
    <property type="entry name" value="HYDROGENASE MATURATION FACTOR HYPA"/>
    <property type="match status" value="1"/>
</dbReference>
<dbReference type="InterPro" id="IPR020538">
    <property type="entry name" value="Hydgase_Ni_incorp_HypA/HybF_CS"/>
</dbReference>
<evidence type="ECO:0000256" key="2">
    <source>
        <dbReference type="ARBA" id="ARBA00022596"/>
    </source>
</evidence>
<dbReference type="PIRSF" id="PIRSF004761">
    <property type="entry name" value="Hydrgn_mat_HypA"/>
    <property type="match status" value="1"/>
</dbReference>
<dbReference type="Gene3D" id="3.30.2320.80">
    <property type="match status" value="1"/>
</dbReference>
<gene>
    <name evidence="5" type="primary">hypA</name>
    <name evidence="6" type="ORF">C5Y96_22700</name>
</gene>
<dbReference type="GO" id="GO:0051604">
    <property type="term" value="P:protein maturation"/>
    <property type="evidence" value="ECO:0007669"/>
    <property type="project" value="InterPro"/>
</dbReference>
<evidence type="ECO:0000313" key="6">
    <source>
        <dbReference type="EMBL" id="PQO25824.1"/>
    </source>
</evidence>
<evidence type="ECO:0000256" key="3">
    <source>
        <dbReference type="ARBA" id="ARBA00022723"/>
    </source>
</evidence>
<feature type="binding site" evidence="5">
    <location>
        <position position="76"/>
    </location>
    <ligand>
        <name>Zn(2+)</name>
        <dbReference type="ChEBI" id="CHEBI:29105"/>
    </ligand>
</feature>
<evidence type="ECO:0000256" key="4">
    <source>
        <dbReference type="ARBA" id="ARBA00022833"/>
    </source>
</evidence>
<dbReference type="PANTHER" id="PTHR34535:SF3">
    <property type="entry name" value="HYDROGENASE MATURATION FACTOR HYPA"/>
    <property type="match status" value="1"/>
</dbReference>
<comment type="function">
    <text evidence="5">Involved in the maturation of [NiFe] hydrogenases. Required for nickel insertion into the metal center of the hydrogenase.</text>
</comment>
<keyword evidence="3 5" id="KW-0479">Metal-binding</keyword>
<reference evidence="6 7" key="1">
    <citation type="submission" date="2018-02" db="EMBL/GenBank/DDBJ databases">
        <title>Comparative genomes isolates from brazilian mangrove.</title>
        <authorList>
            <person name="Araujo J.E."/>
            <person name="Taketani R.G."/>
            <person name="Silva M.C.P."/>
            <person name="Loureco M.V."/>
            <person name="Andreote F.D."/>
        </authorList>
    </citation>
    <scope>NUCLEOTIDE SEQUENCE [LARGE SCALE GENOMIC DNA]</scope>
    <source>
        <strain evidence="6 7">HEX-2 MGV</strain>
    </source>
</reference>
<feature type="binding site" evidence="5">
    <location>
        <position position="73"/>
    </location>
    <ligand>
        <name>Zn(2+)</name>
        <dbReference type="ChEBI" id="CHEBI:29105"/>
    </ligand>
</feature>
<evidence type="ECO:0000256" key="5">
    <source>
        <dbReference type="HAMAP-Rule" id="MF_00213"/>
    </source>
</evidence>